<gene>
    <name evidence="1" type="ORF">CBG54_06005</name>
</gene>
<dbReference type="AlphaFoldDB" id="A0A2C6BLX9"/>
<comment type="caution">
    <text evidence="1">The sequence shown here is derived from an EMBL/GenBank/DDBJ whole genome shotgun (WGS) entry which is preliminary data.</text>
</comment>
<dbReference type="RefSeq" id="WP_098974362.1">
    <property type="nucleotide sequence ID" value="NZ_CP077115.1"/>
</dbReference>
<evidence type="ECO:0000313" key="2">
    <source>
        <dbReference type="Proteomes" id="UP000224182"/>
    </source>
</evidence>
<accession>A0A2C6BLX9</accession>
<dbReference type="Proteomes" id="UP000224182">
    <property type="component" value="Unassembled WGS sequence"/>
</dbReference>
<dbReference type="EMBL" id="NIRN01000001">
    <property type="protein sequence ID" value="PHI06618.1"/>
    <property type="molecule type" value="Genomic_DNA"/>
</dbReference>
<name>A0A2C6BLX9_FUSNP</name>
<organism evidence="1 2">
    <name type="scientific">Fusobacterium nucleatum subsp. polymorphum</name>
    <name type="common">Fusobacterium polymorphum</name>
    <dbReference type="NCBI Taxonomy" id="76857"/>
    <lineage>
        <taxon>Bacteria</taxon>
        <taxon>Fusobacteriati</taxon>
        <taxon>Fusobacteriota</taxon>
        <taxon>Fusobacteriia</taxon>
        <taxon>Fusobacteriales</taxon>
        <taxon>Fusobacteriaceae</taxon>
        <taxon>Fusobacterium</taxon>
    </lineage>
</organism>
<proteinExistence type="predicted"/>
<protein>
    <submittedName>
        <fullName evidence="1">Uncharacterized protein</fullName>
    </submittedName>
</protein>
<reference evidence="1 2" key="1">
    <citation type="submission" date="2017-06" db="EMBL/GenBank/DDBJ databases">
        <title>Draft genome sequence of Fusobacterium nucleatum subsp. polymorphum KCOM 1271 (=ChDC F305).</title>
        <authorList>
            <person name="Kook J.-K."/>
            <person name="Park S.-N."/>
            <person name="Lim Y.K."/>
            <person name="Roh H."/>
        </authorList>
    </citation>
    <scope>NUCLEOTIDE SEQUENCE [LARGE SCALE GENOMIC DNA]</scope>
    <source>
        <strain evidence="2">KCOM 1271 (ChDC F305)</strain>
    </source>
</reference>
<sequence length="90" mass="11082">MLVLVMKCHNYKIGSYHNMDFEIVKEGYENNNYDYYAYVDYIGENLEELINFVEENNYYINDKKQKINLIINSEFINDKLKEKFRFHYNL</sequence>
<evidence type="ECO:0000313" key="1">
    <source>
        <dbReference type="EMBL" id="PHI06618.1"/>
    </source>
</evidence>